<gene>
    <name evidence="1" type="ORF">LTR36_010516</name>
</gene>
<dbReference type="Proteomes" id="UP001324427">
    <property type="component" value="Unassembled WGS sequence"/>
</dbReference>
<dbReference type="AlphaFoldDB" id="A0AAV9J4N2"/>
<proteinExistence type="predicted"/>
<accession>A0AAV9J4N2</accession>
<comment type="caution">
    <text evidence="1">The sequence shown here is derived from an EMBL/GenBank/DDBJ whole genome shotgun (WGS) entry which is preliminary data.</text>
</comment>
<organism evidence="1 2">
    <name type="scientific">Oleoguttula mirabilis</name>
    <dbReference type="NCBI Taxonomy" id="1507867"/>
    <lineage>
        <taxon>Eukaryota</taxon>
        <taxon>Fungi</taxon>
        <taxon>Dikarya</taxon>
        <taxon>Ascomycota</taxon>
        <taxon>Pezizomycotina</taxon>
        <taxon>Dothideomycetes</taxon>
        <taxon>Dothideomycetidae</taxon>
        <taxon>Mycosphaerellales</taxon>
        <taxon>Teratosphaeriaceae</taxon>
        <taxon>Oleoguttula</taxon>
    </lineage>
</organism>
<dbReference type="EMBL" id="JAVFHQ010000089">
    <property type="protein sequence ID" value="KAK4539580.1"/>
    <property type="molecule type" value="Genomic_DNA"/>
</dbReference>
<name>A0AAV9J4N2_9PEZI</name>
<reference evidence="1 2" key="1">
    <citation type="submission" date="2021-11" db="EMBL/GenBank/DDBJ databases">
        <title>Black yeast isolated from Biological Soil Crust.</title>
        <authorList>
            <person name="Kurbessoian T."/>
        </authorList>
    </citation>
    <scope>NUCLEOTIDE SEQUENCE [LARGE SCALE GENOMIC DNA]</scope>
    <source>
        <strain evidence="1 2">CCFEE 5522</strain>
    </source>
</reference>
<keyword evidence="2" id="KW-1185">Reference proteome</keyword>
<evidence type="ECO:0000313" key="2">
    <source>
        <dbReference type="Proteomes" id="UP001324427"/>
    </source>
</evidence>
<protein>
    <submittedName>
        <fullName evidence="1">Uncharacterized protein</fullName>
    </submittedName>
</protein>
<sequence length="138" mass="15551">MDTFNDLDTLLFHGDLRRRVNVKWESLRAIGLVSRGYNPDEILAFKLLPASWFVPRVRTRLNADLDWACMPKKVVIGAPGHETLHAYYYIHCGVAGYRDVVNGPGMDNAHGFFFTLVAETIEVETGLNLFAGIESPNR</sequence>
<evidence type="ECO:0000313" key="1">
    <source>
        <dbReference type="EMBL" id="KAK4539580.1"/>
    </source>
</evidence>